<evidence type="ECO:0000256" key="5">
    <source>
        <dbReference type="ARBA" id="ARBA00022694"/>
    </source>
</evidence>
<evidence type="ECO:0000256" key="3">
    <source>
        <dbReference type="ARBA" id="ARBA00019010"/>
    </source>
</evidence>
<dbReference type="PANTHER" id="PTHR33540">
    <property type="entry name" value="TRNA THREONYLCARBAMOYLADENOSINE BIOSYNTHESIS PROTEIN TSAE"/>
    <property type="match status" value="1"/>
</dbReference>
<keyword evidence="4" id="KW-0963">Cytoplasm</keyword>
<dbReference type="Pfam" id="PF02367">
    <property type="entry name" value="TsaE"/>
    <property type="match status" value="1"/>
</dbReference>
<dbReference type="SUPFAM" id="SSF52540">
    <property type="entry name" value="P-loop containing nucleoside triphosphate hydrolases"/>
    <property type="match status" value="1"/>
</dbReference>
<sequence length="136" mass="15884">MEISYSLEEIPSVAQKIIKASPCKTLLFYGEMGSGKTTLIKEIVKQLGSTDKVSSPTFSLINEYQLKKEKIYHFDLYRIENENEVFDIGIEEYLDDTNWLFIEWPEKIESLLPKENCSISIVKKGFTQRKLFLKKY</sequence>
<proteinExistence type="inferred from homology"/>
<organism evidence="11 12">
    <name type="scientific">Mesonia maritima</name>
    <dbReference type="NCBI Taxonomy" id="1793873"/>
    <lineage>
        <taxon>Bacteria</taxon>
        <taxon>Pseudomonadati</taxon>
        <taxon>Bacteroidota</taxon>
        <taxon>Flavobacteriia</taxon>
        <taxon>Flavobacteriales</taxon>
        <taxon>Flavobacteriaceae</taxon>
        <taxon>Mesonia</taxon>
    </lineage>
</organism>
<comment type="subcellular location">
    <subcellularLocation>
        <location evidence="1">Cytoplasm</location>
    </subcellularLocation>
</comment>
<accession>A0ABU1K6Z1</accession>
<evidence type="ECO:0000313" key="12">
    <source>
        <dbReference type="Proteomes" id="UP001257659"/>
    </source>
</evidence>
<keyword evidence="8" id="KW-0067">ATP-binding</keyword>
<dbReference type="Proteomes" id="UP001257659">
    <property type="component" value="Unassembled WGS sequence"/>
</dbReference>
<dbReference type="NCBIfam" id="TIGR00150">
    <property type="entry name" value="T6A_YjeE"/>
    <property type="match status" value="1"/>
</dbReference>
<name>A0ABU1K6Z1_9FLAO</name>
<evidence type="ECO:0000256" key="9">
    <source>
        <dbReference type="ARBA" id="ARBA00022842"/>
    </source>
</evidence>
<keyword evidence="5" id="KW-0819">tRNA processing</keyword>
<dbReference type="Gene3D" id="3.40.50.300">
    <property type="entry name" value="P-loop containing nucleotide triphosphate hydrolases"/>
    <property type="match status" value="1"/>
</dbReference>
<dbReference type="RefSeq" id="WP_309728017.1">
    <property type="nucleotide sequence ID" value="NZ_JAVDQA010000004.1"/>
</dbReference>
<evidence type="ECO:0000256" key="1">
    <source>
        <dbReference type="ARBA" id="ARBA00004496"/>
    </source>
</evidence>
<keyword evidence="6" id="KW-0479">Metal-binding</keyword>
<gene>
    <name evidence="11" type="ORF">GGR31_001677</name>
</gene>
<keyword evidence="12" id="KW-1185">Reference proteome</keyword>
<evidence type="ECO:0000256" key="2">
    <source>
        <dbReference type="ARBA" id="ARBA00007599"/>
    </source>
</evidence>
<dbReference type="EMBL" id="JAVDQA010000004">
    <property type="protein sequence ID" value="MDR6301030.1"/>
    <property type="molecule type" value="Genomic_DNA"/>
</dbReference>
<dbReference type="InterPro" id="IPR027417">
    <property type="entry name" value="P-loop_NTPase"/>
</dbReference>
<reference evidence="11 12" key="1">
    <citation type="submission" date="2023-07" db="EMBL/GenBank/DDBJ databases">
        <title>Genomic Encyclopedia of Type Strains, Phase IV (KMG-IV): sequencing the most valuable type-strain genomes for metagenomic binning, comparative biology and taxonomic classification.</title>
        <authorList>
            <person name="Goeker M."/>
        </authorList>
    </citation>
    <scope>NUCLEOTIDE SEQUENCE [LARGE SCALE GENOMIC DNA]</scope>
    <source>
        <strain evidence="11 12">DSM 102814</strain>
    </source>
</reference>
<protein>
    <recommendedName>
        <fullName evidence="3">tRNA threonylcarbamoyladenosine biosynthesis protein TsaE</fullName>
    </recommendedName>
    <alternativeName>
        <fullName evidence="10">t(6)A37 threonylcarbamoyladenosine biosynthesis protein TsaE</fullName>
    </alternativeName>
</protein>
<evidence type="ECO:0000256" key="10">
    <source>
        <dbReference type="ARBA" id="ARBA00032441"/>
    </source>
</evidence>
<evidence type="ECO:0000256" key="6">
    <source>
        <dbReference type="ARBA" id="ARBA00022723"/>
    </source>
</evidence>
<keyword evidence="7" id="KW-0547">Nucleotide-binding</keyword>
<dbReference type="PANTHER" id="PTHR33540:SF2">
    <property type="entry name" value="TRNA THREONYLCARBAMOYLADENOSINE BIOSYNTHESIS PROTEIN TSAE"/>
    <property type="match status" value="1"/>
</dbReference>
<evidence type="ECO:0000256" key="4">
    <source>
        <dbReference type="ARBA" id="ARBA00022490"/>
    </source>
</evidence>
<dbReference type="InterPro" id="IPR003442">
    <property type="entry name" value="T6A_TsaE"/>
</dbReference>
<comment type="similarity">
    <text evidence="2">Belongs to the TsaE family.</text>
</comment>
<keyword evidence="9" id="KW-0460">Magnesium</keyword>
<evidence type="ECO:0000256" key="8">
    <source>
        <dbReference type="ARBA" id="ARBA00022840"/>
    </source>
</evidence>
<evidence type="ECO:0000256" key="7">
    <source>
        <dbReference type="ARBA" id="ARBA00022741"/>
    </source>
</evidence>
<evidence type="ECO:0000313" key="11">
    <source>
        <dbReference type="EMBL" id="MDR6301030.1"/>
    </source>
</evidence>
<comment type="caution">
    <text evidence="11">The sequence shown here is derived from an EMBL/GenBank/DDBJ whole genome shotgun (WGS) entry which is preliminary data.</text>
</comment>